<evidence type="ECO:0000256" key="1">
    <source>
        <dbReference type="SAM" id="MobiDB-lite"/>
    </source>
</evidence>
<evidence type="ECO:0000313" key="3">
    <source>
        <dbReference type="Proteomes" id="UP000235371"/>
    </source>
</evidence>
<evidence type="ECO:0000313" key="2">
    <source>
        <dbReference type="EMBL" id="PMD57306.1"/>
    </source>
</evidence>
<reference evidence="2 3" key="1">
    <citation type="submission" date="2016-04" db="EMBL/GenBank/DDBJ databases">
        <title>A degradative enzymes factory behind the ericoid mycorrhizal symbiosis.</title>
        <authorList>
            <consortium name="DOE Joint Genome Institute"/>
            <person name="Martino E."/>
            <person name="Morin E."/>
            <person name="Grelet G."/>
            <person name="Kuo A."/>
            <person name="Kohler A."/>
            <person name="Daghino S."/>
            <person name="Barry K."/>
            <person name="Choi C."/>
            <person name="Cichocki N."/>
            <person name="Clum A."/>
            <person name="Copeland A."/>
            <person name="Hainaut M."/>
            <person name="Haridas S."/>
            <person name="Labutti K."/>
            <person name="Lindquist E."/>
            <person name="Lipzen A."/>
            <person name="Khouja H.-R."/>
            <person name="Murat C."/>
            <person name="Ohm R."/>
            <person name="Olson A."/>
            <person name="Spatafora J."/>
            <person name="Veneault-Fourrey C."/>
            <person name="Henrissat B."/>
            <person name="Grigoriev I."/>
            <person name="Martin F."/>
            <person name="Perotto S."/>
        </authorList>
    </citation>
    <scope>NUCLEOTIDE SEQUENCE [LARGE SCALE GENOMIC DNA]</scope>
    <source>
        <strain evidence="2 3">E</strain>
    </source>
</reference>
<dbReference type="GeneID" id="36595175"/>
<organism evidence="2 3">
    <name type="scientific">Hyaloscypha bicolor E</name>
    <dbReference type="NCBI Taxonomy" id="1095630"/>
    <lineage>
        <taxon>Eukaryota</taxon>
        <taxon>Fungi</taxon>
        <taxon>Dikarya</taxon>
        <taxon>Ascomycota</taxon>
        <taxon>Pezizomycotina</taxon>
        <taxon>Leotiomycetes</taxon>
        <taxon>Helotiales</taxon>
        <taxon>Hyaloscyphaceae</taxon>
        <taxon>Hyaloscypha</taxon>
        <taxon>Hyaloscypha bicolor</taxon>
    </lineage>
</organism>
<feature type="compositionally biased region" description="Basic and acidic residues" evidence="1">
    <location>
        <begin position="66"/>
        <end position="79"/>
    </location>
</feature>
<dbReference type="OrthoDB" id="5427059at2759"/>
<dbReference type="InParanoid" id="A0A2J6T2R8"/>
<dbReference type="RefSeq" id="XP_024734210.1">
    <property type="nucleotide sequence ID" value="XM_024887099.1"/>
</dbReference>
<proteinExistence type="predicted"/>
<sequence>MALTKAMKQLLAVLGSKRQSKTSSPLPPPQPTPESQNPVLLPVRETETPSPDTKSAVAVPANTPPKEVEEKKELSEGRKGGSAIESLPTELRIAILEAVTEVRSLDALLRASPGCWRAFHGPRIKILKGLLQHELRPSLLLEARTVVEATKVPRDGERLTSLRHFMTGYKELKARLASSGNASGELPPSEVEIADGDVIEMANRELLIQILTVHFCKDALRPVSASKRSAPIPRAHLEISETERHRIQRAMYRFEIFVALFADKDFGKPYRGHGVGEQEMADLYFGGEGMKDWEAEELACVRDWIVRVYRRVLEETKELVWEMNVESERQELRCFMKEGKQLEARAEKQVLARHQYWEPEQCEALMMMGLPFLAKALKAASTKEKFELLKPHLIHSFMYAPTFLTKALEGTPDSGPPLAYIQVHHRRPRVQFDGDIEDGPNAAWVRSKRSEREAQGQWFESRGERWREWGYCLWDEERLKGWGCGEWNWRNGARRERGRWVCEEVVRLSGRVLPKWVWVVDGDE</sequence>
<dbReference type="EMBL" id="KZ613847">
    <property type="protein sequence ID" value="PMD57306.1"/>
    <property type="molecule type" value="Genomic_DNA"/>
</dbReference>
<dbReference type="AlphaFoldDB" id="A0A2J6T2R8"/>
<name>A0A2J6T2R8_9HELO</name>
<accession>A0A2J6T2R8</accession>
<feature type="region of interest" description="Disordered" evidence="1">
    <location>
        <begin position="1"/>
        <end position="82"/>
    </location>
</feature>
<keyword evidence="3" id="KW-1185">Reference proteome</keyword>
<dbReference type="Proteomes" id="UP000235371">
    <property type="component" value="Unassembled WGS sequence"/>
</dbReference>
<protein>
    <submittedName>
        <fullName evidence="2">Uncharacterized protein</fullName>
    </submittedName>
</protein>
<gene>
    <name evidence="2" type="ORF">K444DRAFT_665688</name>
</gene>